<dbReference type="OrthoDB" id="428577at2759"/>
<keyword evidence="6" id="KW-0805">Transcription regulation</keyword>
<evidence type="ECO:0000256" key="2">
    <source>
        <dbReference type="ARBA" id="ARBA00006899"/>
    </source>
</evidence>
<comment type="similarity">
    <text evidence="2">Belongs to the RRN7/TAF1B family.</text>
</comment>
<gene>
    <name evidence="12" type="ORF">MVES_003233</name>
</gene>
<dbReference type="InterPro" id="IPR033599">
    <property type="entry name" value="TAF1B/Rrn7"/>
</dbReference>
<evidence type="ECO:0000256" key="1">
    <source>
        <dbReference type="ARBA" id="ARBA00004604"/>
    </source>
</evidence>
<keyword evidence="7" id="KW-0238">DNA-binding</keyword>
<evidence type="ECO:0008006" key="14">
    <source>
        <dbReference type="Google" id="ProtNLM"/>
    </source>
</evidence>
<evidence type="ECO:0000256" key="8">
    <source>
        <dbReference type="ARBA" id="ARBA00023163"/>
    </source>
</evidence>
<evidence type="ECO:0000256" key="3">
    <source>
        <dbReference type="ARBA" id="ARBA00022723"/>
    </source>
</evidence>
<keyword evidence="9" id="KW-0539">Nucleus</keyword>
<accession>A0A2N1J8D3</accession>
<dbReference type="GO" id="GO:0001164">
    <property type="term" value="F:RNA polymerase I core promoter sequence-specific DNA binding"/>
    <property type="evidence" value="ECO:0007669"/>
    <property type="project" value="InterPro"/>
</dbReference>
<keyword evidence="3" id="KW-0479">Metal-binding</keyword>
<dbReference type="EMBL" id="KZ454993">
    <property type="protein sequence ID" value="PKI82808.1"/>
    <property type="molecule type" value="Genomic_DNA"/>
</dbReference>
<dbReference type="InterPro" id="IPR048540">
    <property type="entry name" value="Rrn7_cyclin_N"/>
</dbReference>
<dbReference type="Pfam" id="PF20644">
    <property type="entry name" value="Rrn7_cyclin_N"/>
    <property type="match status" value="1"/>
</dbReference>
<evidence type="ECO:0000256" key="6">
    <source>
        <dbReference type="ARBA" id="ARBA00023015"/>
    </source>
</evidence>
<sequence>MAPGRRRCLLCGSTRFQILSSQLVCSSGHLQRDFRIETAQEDDGFGAQITTRTRSLNRASQRASMRAERRRLQLSERRRVRGREGLVRGVQAGEGGVALLHGPRATFAIVQCFQLVLRHQLVALRALYSDIPHEIDGVARELWALHVSSEPLKPAPYLAAQTAQSPDDTKSLSLETLSLRSTIAVLFLALVMCRVPISLGELRGHVHARTLPYLNALQRLPQTLTDTLSNTDITFAALDTDILPSVTELHARIGSIATRLHLHRGLALPEVNAPPILARLVRRMLLPATMYVGAKSLLTFLHIDMHVRNVSVQLPNGTNYAAEPSALNYSRNATVPRCAMLMGALLVMAKLRWGLDGRARHETQSRLGHGMAFSGTPDVQAWINALCCSVGMPEEALETLPKAPFRPWDTSADLLSLTDEDMDAYLAFLESQYTPRNVPRNQPHKLRGNLHDLQSFAEAPKRTAVVDEAQVRSAAWEQNAALYRSLYPVSPHVATDDEVVAAPGDAYPVYSYDPAGTMHRDFCRVVDAANRVLGFDTDPAPQKPHATRRLCDQDLLLDCVMHLDEALITTLLRNRQRGAKQKKGEEGKREGK</sequence>
<keyword evidence="4" id="KW-0863">Zinc-finger</keyword>
<feature type="domain" description="Rrn7/TAF1B N-terminal cyclin" evidence="10">
    <location>
        <begin position="113"/>
        <end position="222"/>
    </location>
</feature>
<dbReference type="GO" id="GO:0008270">
    <property type="term" value="F:zinc ion binding"/>
    <property type="evidence" value="ECO:0007669"/>
    <property type="project" value="UniProtKB-KW"/>
</dbReference>
<dbReference type="Proteomes" id="UP000232875">
    <property type="component" value="Unassembled WGS sequence"/>
</dbReference>
<keyword evidence="13" id="KW-1185">Reference proteome</keyword>
<evidence type="ECO:0000256" key="5">
    <source>
        <dbReference type="ARBA" id="ARBA00022833"/>
    </source>
</evidence>
<keyword evidence="8" id="KW-0804">Transcription</keyword>
<feature type="domain" description="Rrn7/TAF1B C-terminal cyclin" evidence="11">
    <location>
        <begin position="243"/>
        <end position="430"/>
    </location>
</feature>
<evidence type="ECO:0000256" key="9">
    <source>
        <dbReference type="ARBA" id="ARBA00023242"/>
    </source>
</evidence>
<dbReference type="InterPro" id="IPR048538">
    <property type="entry name" value="Rrn7_cyclin_C"/>
</dbReference>
<dbReference type="Pfam" id="PF20645">
    <property type="entry name" value="Rrn7_cyclin_C"/>
    <property type="match status" value="1"/>
</dbReference>
<dbReference type="PANTHER" id="PTHR31576:SF2">
    <property type="entry name" value="TATA BOX-BINDING PROTEIN-ASSOCIATED FACTOR RNA POLYMERASE I SUBUNIT B"/>
    <property type="match status" value="1"/>
</dbReference>
<reference evidence="12 13" key="1">
    <citation type="submission" date="2017-10" db="EMBL/GenBank/DDBJ databases">
        <title>A novel species of cold-tolerant Malassezia isolated from bats.</title>
        <authorList>
            <person name="Lorch J.M."/>
            <person name="Palmer J.M."/>
            <person name="Vanderwolf K.J."/>
            <person name="Schmidt K.Z."/>
            <person name="Verant M.L."/>
            <person name="Weller T.J."/>
            <person name="Blehert D.S."/>
        </authorList>
    </citation>
    <scope>NUCLEOTIDE SEQUENCE [LARGE SCALE GENOMIC DNA]</scope>
    <source>
        <strain evidence="12 13">NWHC:44797-103</strain>
    </source>
</reference>
<proteinExistence type="inferred from homology"/>
<protein>
    <recommendedName>
        <fullName evidence="14">RRN7-type domain-containing protein</fullName>
    </recommendedName>
</protein>
<evidence type="ECO:0000259" key="11">
    <source>
        <dbReference type="Pfam" id="PF20645"/>
    </source>
</evidence>
<dbReference type="PANTHER" id="PTHR31576">
    <property type="entry name" value="TATA BOX-BINDING PROTEIN-ASSOCIATED FACTOR RNA POLYMERASE I SUBUNIT B"/>
    <property type="match status" value="1"/>
</dbReference>
<comment type="subcellular location">
    <subcellularLocation>
        <location evidence="1">Nucleus</location>
        <location evidence="1">Nucleolus</location>
    </subcellularLocation>
</comment>
<evidence type="ECO:0000313" key="13">
    <source>
        <dbReference type="Proteomes" id="UP000232875"/>
    </source>
</evidence>
<organism evidence="12 13">
    <name type="scientific">Malassezia vespertilionis</name>
    <dbReference type="NCBI Taxonomy" id="2020962"/>
    <lineage>
        <taxon>Eukaryota</taxon>
        <taxon>Fungi</taxon>
        <taxon>Dikarya</taxon>
        <taxon>Basidiomycota</taxon>
        <taxon>Ustilaginomycotina</taxon>
        <taxon>Malasseziomycetes</taxon>
        <taxon>Malasseziales</taxon>
        <taxon>Malasseziaceae</taxon>
        <taxon>Malassezia</taxon>
    </lineage>
</organism>
<evidence type="ECO:0000259" key="10">
    <source>
        <dbReference type="Pfam" id="PF20644"/>
    </source>
</evidence>
<evidence type="ECO:0000256" key="4">
    <source>
        <dbReference type="ARBA" id="ARBA00022771"/>
    </source>
</evidence>
<evidence type="ECO:0000256" key="7">
    <source>
        <dbReference type="ARBA" id="ARBA00023125"/>
    </source>
</evidence>
<evidence type="ECO:0000313" key="12">
    <source>
        <dbReference type="EMBL" id="PKI82808.1"/>
    </source>
</evidence>
<dbReference type="GO" id="GO:0070860">
    <property type="term" value="C:RNA polymerase I core factor complex"/>
    <property type="evidence" value="ECO:0007669"/>
    <property type="project" value="InterPro"/>
</dbReference>
<name>A0A2N1J8D3_9BASI</name>
<dbReference type="AlphaFoldDB" id="A0A2N1J8D3"/>
<keyword evidence="5" id="KW-0862">Zinc</keyword>
<dbReference type="GO" id="GO:0042790">
    <property type="term" value="P:nucleolar large rRNA transcription by RNA polymerase I"/>
    <property type="evidence" value="ECO:0007669"/>
    <property type="project" value="TreeGrafter"/>
</dbReference>
<dbReference type="STRING" id="2020962.A0A2N1J8D3"/>